<name>A0A7R8W7G9_9CRUS</name>
<dbReference type="Pfam" id="PF00860">
    <property type="entry name" value="Xan_ur_permease"/>
    <property type="match status" value="1"/>
</dbReference>
<accession>A0A7R8W7G9</accession>
<dbReference type="GO" id="GO:0022857">
    <property type="term" value="F:transmembrane transporter activity"/>
    <property type="evidence" value="ECO:0007669"/>
    <property type="project" value="InterPro"/>
</dbReference>
<dbReference type="EMBL" id="OB660660">
    <property type="protein sequence ID" value="CAD7225772.1"/>
    <property type="molecule type" value="Genomic_DNA"/>
</dbReference>
<sequence length="581" mass="63048">MELTDVCLDPISTEGKSQDDVCLDSVSTEGKSRDESVSQPLPTRPGLMYAIDDVPPLQISLLLGFQHFLMMVGGTILVPILLADRMCILDDDPSRLPIIQGTTLSLVLPAFAILDLPENKCPSESELEEMSADQRAEVWMSRMRIIQGGIIVASFFQVLVGYTGLVGYVMRWISPISICPLIALIGLSLFDVAVKDASSNWPIALVTIVLLLLFSQYIAEWNVPILPRWDLPSRTYLGATRLQIFKLFPIILAMCVSWFICFVLTLADALPQGSQARTDSRAGVLRDAPWIRVPYPFQWGMPQVTSSAVVGMLAGVFASAMESIGDYFACARLAGAPPPPIHAINRGIGTEGVGSVIAGIMGTGNGTTSYSDNIGAIGITGVGSRRVIQYSALLMLVSAVIGKFAALFSTIPAPVLGGTFCVMFGVIAAVGLSNLQYVDLDSSRNLLIVGFSLFIGLAVPWWVKENKGAIETGVKELDDVCRIFLSTSMVLGGAIAFILDNTIPGTSEERGMEKWMAKAKAADDNGARDECYDLPIGMEFIRRASWTKYLPFCPTYRGHVVSLPQACRASLVRRRESMLHF</sequence>
<keyword evidence="4" id="KW-0812">Transmembrane</keyword>
<keyword evidence="5" id="KW-1133">Transmembrane helix</keyword>
<evidence type="ECO:0000256" key="2">
    <source>
        <dbReference type="ARBA" id="ARBA00008821"/>
    </source>
</evidence>
<dbReference type="OrthoDB" id="1641903at2759"/>
<dbReference type="InterPro" id="IPR006043">
    <property type="entry name" value="NCS2"/>
</dbReference>
<protein>
    <submittedName>
        <fullName evidence="7">Uncharacterized protein</fullName>
    </submittedName>
</protein>
<evidence type="ECO:0000256" key="4">
    <source>
        <dbReference type="ARBA" id="ARBA00022692"/>
    </source>
</evidence>
<comment type="subcellular location">
    <subcellularLocation>
        <location evidence="1">Membrane</location>
        <topology evidence="1">Multi-pass membrane protein</topology>
    </subcellularLocation>
</comment>
<organism evidence="7">
    <name type="scientific">Cyprideis torosa</name>
    <dbReference type="NCBI Taxonomy" id="163714"/>
    <lineage>
        <taxon>Eukaryota</taxon>
        <taxon>Metazoa</taxon>
        <taxon>Ecdysozoa</taxon>
        <taxon>Arthropoda</taxon>
        <taxon>Crustacea</taxon>
        <taxon>Oligostraca</taxon>
        <taxon>Ostracoda</taxon>
        <taxon>Podocopa</taxon>
        <taxon>Podocopida</taxon>
        <taxon>Cytherocopina</taxon>
        <taxon>Cytheroidea</taxon>
        <taxon>Cytherideidae</taxon>
        <taxon>Cyprideis</taxon>
    </lineage>
</organism>
<evidence type="ECO:0000256" key="3">
    <source>
        <dbReference type="ARBA" id="ARBA00022448"/>
    </source>
</evidence>
<dbReference type="InterPro" id="IPR006042">
    <property type="entry name" value="Xan_ur_permease"/>
</dbReference>
<evidence type="ECO:0000256" key="1">
    <source>
        <dbReference type="ARBA" id="ARBA00004141"/>
    </source>
</evidence>
<proteinExistence type="inferred from homology"/>
<keyword evidence="6" id="KW-0472">Membrane</keyword>
<dbReference type="AlphaFoldDB" id="A0A7R8W7G9"/>
<evidence type="ECO:0000313" key="7">
    <source>
        <dbReference type="EMBL" id="CAD7225772.1"/>
    </source>
</evidence>
<evidence type="ECO:0000256" key="6">
    <source>
        <dbReference type="ARBA" id="ARBA00023136"/>
    </source>
</evidence>
<comment type="similarity">
    <text evidence="2">Belongs to the nucleobase:cation symporter-2 (NCS2) (TC 2.A.40) family.</text>
</comment>
<dbReference type="PANTHER" id="PTHR11119">
    <property type="entry name" value="XANTHINE-URACIL / VITAMIN C PERMEASE FAMILY MEMBER"/>
    <property type="match status" value="1"/>
</dbReference>
<reference evidence="7" key="1">
    <citation type="submission" date="2020-11" db="EMBL/GenBank/DDBJ databases">
        <authorList>
            <person name="Tran Van P."/>
        </authorList>
    </citation>
    <scope>NUCLEOTIDE SEQUENCE</scope>
</reference>
<evidence type="ECO:0000256" key="5">
    <source>
        <dbReference type="ARBA" id="ARBA00022989"/>
    </source>
</evidence>
<dbReference type="GO" id="GO:0005886">
    <property type="term" value="C:plasma membrane"/>
    <property type="evidence" value="ECO:0007669"/>
    <property type="project" value="UniProtKB-ARBA"/>
</dbReference>
<dbReference type="PROSITE" id="PS01116">
    <property type="entry name" value="XANTH_URACIL_PERMASE"/>
    <property type="match status" value="1"/>
</dbReference>
<gene>
    <name evidence="7" type="ORF">CTOB1V02_LOCUS3704</name>
</gene>
<keyword evidence="3" id="KW-0813">Transport</keyword>